<accession>A0A5N4EH52</accession>
<comment type="caution">
    <text evidence="1">The sequence shown here is derived from an EMBL/GenBank/DDBJ whole genome shotgun (WGS) entry which is preliminary data.</text>
</comment>
<name>A0A5N4EH52_CAMDR</name>
<protein>
    <submittedName>
        <fullName evidence="1">Uncharacterized protein</fullName>
    </submittedName>
</protein>
<keyword evidence="2" id="KW-1185">Reference proteome</keyword>
<organism evidence="1 2">
    <name type="scientific">Camelus dromedarius</name>
    <name type="common">Dromedary</name>
    <name type="synonym">Arabian camel</name>
    <dbReference type="NCBI Taxonomy" id="9838"/>
    <lineage>
        <taxon>Eukaryota</taxon>
        <taxon>Metazoa</taxon>
        <taxon>Chordata</taxon>
        <taxon>Craniata</taxon>
        <taxon>Vertebrata</taxon>
        <taxon>Euteleostomi</taxon>
        <taxon>Mammalia</taxon>
        <taxon>Eutheria</taxon>
        <taxon>Laurasiatheria</taxon>
        <taxon>Artiodactyla</taxon>
        <taxon>Tylopoda</taxon>
        <taxon>Camelidae</taxon>
        <taxon>Camelus</taxon>
    </lineage>
</organism>
<gene>
    <name evidence="1" type="ORF">Cadr_000001657</name>
</gene>
<evidence type="ECO:0000313" key="1">
    <source>
        <dbReference type="EMBL" id="KAB1282717.1"/>
    </source>
</evidence>
<reference evidence="1 2" key="1">
    <citation type="journal article" date="2019" name="Mol. Ecol. Resour.">
        <title>Improving Illumina assemblies with Hi-C and long reads: an example with the North African dromedary.</title>
        <authorList>
            <person name="Elbers J.P."/>
            <person name="Rogers M.F."/>
            <person name="Perelman P.L."/>
            <person name="Proskuryakova A.A."/>
            <person name="Serdyukova N.A."/>
            <person name="Johnson W.E."/>
            <person name="Horin P."/>
            <person name="Corander J."/>
            <person name="Murphy D."/>
            <person name="Burger P.A."/>
        </authorList>
    </citation>
    <scope>NUCLEOTIDE SEQUENCE [LARGE SCALE GENOMIC DNA]</scope>
    <source>
        <strain evidence="1">Drom800</strain>
        <tissue evidence="1">Blood</tissue>
    </source>
</reference>
<sequence length="90" mass="9831">MEDGGMKETPACDPQTALKGFAVLVTSGPKSANQCFIREKSVPSNARRALMGWKFSSGVTVQKACLVKYGKMPPTLPKPDSTCVRRYEHL</sequence>
<dbReference type="EMBL" id="JWIN03000002">
    <property type="protein sequence ID" value="KAB1282717.1"/>
    <property type="molecule type" value="Genomic_DNA"/>
</dbReference>
<dbReference type="AlphaFoldDB" id="A0A5N4EH52"/>
<dbReference type="Proteomes" id="UP000299084">
    <property type="component" value="Unassembled WGS sequence"/>
</dbReference>
<proteinExistence type="predicted"/>
<evidence type="ECO:0000313" key="2">
    <source>
        <dbReference type="Proteomes" id="UP000299084"/>
    </source>
</evidence>